<organism evidence="2 3">
    <name type="scientific">Lentinula lateritia</name>
    <dbReference type="NCBI Taxonomy" id="40482"/>
    <lineage>
        <taxon>Eukaryota</taxon>
        <taxon>Fungi</taxon>
        <taxon>Dikarya</taxon>
        <taxon>Basidiomycota</taxon>
        <taxon>Agaricomycotina</taxon>
        <taxon>Agaricomycetes</taxon>
        <taxon>Agaricomycetidae</taxon>
        <taxon>Agaricales</taxon>
        <taxon>Marasmiineae</taxon>
        <taxon>Omphalotaceae</taxon>
        <taxon>Lentinula</taxon>
    </lineage>
</organism>
<keyword evidence="1" id="KW-0472">Membrane</keyword>
<keyword evidence="1" id="KW-0812">Transmembrane</keyword>
<dbReference type="EMBL" id="JANVFT010000012">
    <property type="protein sequence ID" value="KAJ4499211.1"/>
    <property type="molecule type" value="Genomic_DNA"/>
</dbReference>
<accession>A0ABQ8VTB7</accession>
<keyword evidence="3" id="KW-1185">Reference proteome</keyword>
<evidence type="ECO:0000256" key="1">
    <source>
        <dbReference type="SAM" id="Phobius"/>
    </source>
</evidence>
<gene>
    <name evidence="2" type="ORF">C8R41DRAFT_90407</name>
</gene>
<evidence type="ECO:0000313" key="2">
    <source>
        <dbReference type="EMBL" id="KAJ4499211.1"/>
    </source>
</evidence>
<feature type="transmembrane region" description="Helical" evidence="1">
    <location>
        <begin position="102"/>
        <end position="122"/>
    </location>
</feature>
<comment type="caution">
    <text evidence="2">The sequence shown here is derived from an EMBL/GenBank/DDBJ whole genome shotgun (WGS) entry which is preliminary data.</text>
</comment>
<name>A0ABQ8VTB7_9AGAR</name>
<proteinExistence type="predicted"/>
<reference evidence="2" key="1">
    <citation type="submission" date="2022-08" db="EMBL/GenBank/DDBJ databases">
        <title>A Global Phylogenomic Analysis of the Shiitake Genus Lentinula.</title>
        <authorList>
            <consortium name="DOE Joint Genome Institute"/>
            <person name="Sierra-Patev S."/>
            <person name="Min B."/>
            <person name="Naranjo-Ortiz M."/>
            <person name="Looney B."/>
            <person name="Konkel Z."/>
            <person name="Slot J.C."/>
            <person name="Sakamoto Y."/>
            <person name="Steenwyk J.L."/>
            <person name="Rokas A."/>
            <person name="Carro J."/>
            <person name="Camarero S."/>
            <person name="Ferreira P."/>
            <person name="Molpeceres G."/>
            <person name="Ruiz-Duenas F.J."/>
            <person name="Serrano A."/>
            <person name="Henrissat B."/>
            <person name="Drula E."/>
            <person name="Hughes K.W."/>
            <person name="Mata J.L."/>
            <person name="Ishikawa N.K."/>
            <person name="Vargas-Isla R."/>
            <person name="Ushijima S."/>
            <person name="Smith C.A."/>
            <person name="Ahrendt S."/>
            <person name="Andreopoulos W."/>
            <person name="He G."/>
            <person name="Labutti K."/>
            <person name="Lipzen A."/>
            <person name="Ng V."/>
            <person name="Riley R."/>
            <person name="Sandor L."/>
            <person name="Barry K."/>
            <person name="Martinez A.T."/>
            <person name="Xiao Y."/>
            <person name="Gibbons J.G."/>
            <person name="Terashima K."/>
            <person name="Grigoriev I.V."/>
            <person name="Hibbett D.S."/>
        </authorList>
    </citation>
    <scope>NUCLEOTIDE SEQUENCE</scope>
    <source>
        <strain evidence="2">RHP3577 ss4</strain>
    </source>
</reference>
<protein>
    <recommendedName>
        <fullName evidence="4">Cytochrome P450</fullName>
    </recommendedName>
</protein>
<keyword evidence="1" id="KW-1133">Transmembrane helix</keyword>
<evidence type="ECO:0008006" key="4">
    <source>
        <dbReference type="Google" id="ProtNLM"/>
    </source>
</evidence>
<evidence type="ECO:0000313" key="3">
    <source>
        <dbReference type="Proteomes" id="UP001150217"/>
    </source>
</evidence>
<sequence>MRLRRLPMIFMLKMLKRRDRTRLLRKANVSGGVLLVFLRFRTVRLLFLINLFHRWLSILTFIACFSVDYRDVHQFKDKEDSVVEKLIWLLVELGEFYDSLDFLFTACTILCTGVYMLLWYSYVAQIAGKENSEEVGRELGRHSPTFELSPAPRLLSYLARTIERNHCDPLTSNLGLPGPGLSPQEVQKSNPRPLLLLTMTLGLRGAPIKIKIRIKTACFGKIL</sequence>
<dbReference type="Proteomes" id="UP001150217">
    <property type="component" value="Unassembled WGS sequence"/>
</dbReference>